<keyword evidence="7" id="KW-0325">Glycoprotein</keyword>
<protein>
    <submittedName>
        <fullName evidence="8">Sulfotransferase family protein</fullName>
    </submittedName>
</protein>
<keyword evidence="6" id="KW-0472">Membrane</keyword>
<keyword evidence="5" id="KW-0333">Golgi apparatus</keyword>
<dbReference type="EMBL" id="CAADFL010000461">
    <property type="protein sequence ID" value="VFK17111.1"/>
    <property type="molecule type" value="Genomic_DNA"/>
</dbReference>
<dbReference type="PANTHER" id="PTHR12137">
    <property type="entry name" value="CARBOHYDRATE SULFOTRANSFERASE"/>
    <property type="match status" value="1"/>
</dbReference>
<sequence>MNREKGTGKDDREFLIFDDRGAAYLVVSKVACTSIKHAIAGSYGISSETVMDIHDERLWHRELGASRGIPKNYFRFAFVRDPFDRLVSCYRDKIIFVGDGNDNTEVPYFENFSVNRIEAGIGFGEFVEIVAKIDDAHADRHFKSQYAVLYEKGNPLVDFIGKFETLAEDWDYIARRLDFNPILASLNDSKGKKGQNIKRDYREYYTPEIADMVYARYQNDVHAFGYEKEYRVLCAKR</sequence>
<dbReference type="InterPro" id="IPR027417">
    <property type="entry name" value="P-loop_NTPase"/>
</dbReference>
<evidence type="ECO:0000256" key="2">
    <source>
        <dbReference type="ARBA" id="ARBA00022679"/>
    </source>
</evidence>
<keyword evidence="2 8" id="KW-0808">Transferase</keyword>
<dbReference type="InterPro" id="IPR018011">
    <property type="entry name" value="Carb_sulfotrans_8-10"/>
</dbReference>
<dbReference type="EMBL" id="CAADFA010000341">
    <property type="protein sequence ID" value="VFJ63312.1"/>
    <property type="molecule type" value="Genomic_DNA"/>
</dbReference>
<dbReference type="PANTHER" id="PTHR12137:SF54">
    <property type="entry name" value="CARBOHYDRATE SULFOTRANSFERASE"/>
    <property type="match status" value="1"/>
</dbReference>
<evidence type="ECO:0000256" key="7">
    <source>
        <dbReference type="ARBA" id="ARBA00023180"/>
    </source>
</evidence>
<dbReference type="SUPFAM" id="SSF52540">
    <property type="entry name" value="P-loop containing nucleoside triphosphate hydrolases"/>
    <property type="match status" value="1"/>
</dbReference>
<reference evidence="8" key="1">
    <citation type="submission" date="2019-02" db="EMBL/GenBank/DDBJ databases">
        <authorList>
            <person name="Gruber-Vodicka R. H."/>
            <person name="Seah K. B. B."/>
        </authorList>
    </citation>
    <scope>NUCLEOTIDE SEQUENCE</scope>
    <source>
        <strain evidence="9">BECK_BZ163</strain>
        <strain evidence="10">BECK_BZ164</strain>
        <strain evidence="8">BECK_BZ165</strain>
    </source>
</reference>
<keyword evidence="4" id="KW-1133">Transmembrane helix</keyword>
<gene>
    <name evidence="9" type="ORF">BECKFM1743A_GA0114220_104552</name>
    <name evidence="10" type="ORF">BECKFM1743B_GA0114221_104612</name>
    <name evidence="8" type="ORF">BECKFM1743C_GA0114222_103412</name>
</gene>
<evidence type="ECO:0000313" key="10">
    <source>
        <dbReference type="EMBL" id="VFK17111.1"/>
    </source>
</evidence>
<accession>A0A450T9F6</accession>
<evidence type="ECO:0000313" key="8">
    <source>
        <dbReference type="EMBL" id="VFJ63312.1"/>
    </source>
</evidence>
<dbReference type="Pfam" id="PF03567">
    <property type="entry name" value="Sulfotransfer_2"/>
    <property type="match status" value="1"/>
</dbReference>
<evidence type="ECO:0000256" key="4">
    <source>
        <dbReference type="ARBA" id="ARBA00022989"/>
    </source>
</evidence>
<comment type="subcellular location">
    <subcellularLocation>
        <location evidence="1">Golgi apparatus membrane</location>
        <topology evidence="1">Single-pass type II membrane protein</topology>
    </subcellularLocation>
</comment>
<evidence type="ECO:0000256" key="6">
    <source>
        <dbReference type="ARBA" id="ARBA00023136"/>
    </source>
</evidence>
<evidence type="ECO:0000256" key="3">
    <source>
        <dbReference type="ARBA" id="ARBA00022692"/>
    </source>
</evidence>
<proteinExistence type="predicted"/>
<dbReference type="AlphaFoldDB" id="A0A450T9F6"/>
<evidence type="ECO:0000313" key="9">
    <source>
        <dbReference type="EMBL" id="VFJ67741.1"/>
    </source>
</evidence>
<evidence type="ECO:0000256" key="1">
    <source>
        <dbReference type="ARBA" id="ARBA00004323"/>
    </source>
</evidence>
<name>A0A450T9F6_9GAMM</name>
<dbReference type="EMBL" id="CAADEZ010000455">
    <property type="protein sequence ID" value="VFJ67741.1"/>
    <property type="molecule type" value="Genomic_DNA"/>
</dbReference>
<evidence type="ECO:0000256" key="5">
    <source>
        <dbReference type="ARBA" id="ARBA00023034"/>
    </source>
</evidence>
<organism evidence="8">
    <name type="scientific">Candidatus Kentrum sp. FM</name>
    <dbReference type="NCBI Taxonomy" id="2126340"/>
    <lineage>
        <taxon>Bacteria</taxon>
        <taxon>Pseudomonadati</taxon>
        <taxon>Pseudomonadota</taxon>
        <taxon>Gammaproteobacteria</taxon>
        <taxon>Candidatus Kentrum</taxon>
    </lineage>
</organism>
<dbReference type="InterPro" id="IPR005331">
    <property type="entry name" value="Sulfotransferase"/>
</dbReference>
<dbReference type="GO" id="GO:0008146">
    <property type="term" value="F:sulfotransferase activity"/>
    <property type="evidence" value="ECO:0007669"/>
    <property type="project" value="InterPro"/>
</dbReference>
<keyword evidence="3" id="KW-0812">Transmembrane</keyword>
<dbReference type="GO" id="GO:0016020">
    <property type="term" value="C:membrane"/>
    <property type="evidence" value="ECO:0007669"/>
    <property type="project" value="InterPro"/>
</dbReference>
<dbReference type="GO" id="GO:0016051">
    <property type="term" value="P:carbohydrate biosynthetic process"/>
    <property type="evidence" value="ECO:0007669"/>
    <property type="project" value="InterPro"/>
</dbReference>